<dbReference type="Pfam" id="PF00753">
    <property type="entry name" value="Lactamase_B"/>
    <property type="match status" value="1"/>
</dbReference>
<dbReference type="AlphaFoldDB" id="A0A4R0GZU5"/>
<dbReference type="Proteomes" id="UP000292346">
    <property type="component" value="Unassembled WGS sequence"/>
</dbReference>
<sequence>MRIADGLHRIGSDVVNSYLVVTGDGVTLIDAGLPGYWKLLQAELEELGLSLDDVRALVLTHGDTDHIGFAARLYAEKGIAAYIHEADAPRARLDVKKPNSGWGPIKVGPLASFLWYSARHGGLRIPPATGLQTVAVDEVLDIPGAPRIIHMPGHTPGSVAVHVPAVDAVFLGDTFTTRNVLTGATGPKPAPFTLEPNQAIASLDRLGDVNATWVLPGHGPAWDGGAPEAVRLIREAAAD</sequence>
<comment type="caution">
    <text evidence="2">The sequence shown here is derived from an EMBL/GenBank/DDBJ whole genome shotgun (WGS) entry which is preliminary data.</text>
</comment>
<dbReference type="Gene3D" id="3.60.15.10">
    <property type="entry name" value="Ribonuclease Z/Hydroxyacylglutathione hydrolase-like"/>
    <property type="match status" value="1"/>
</dbReference>
<reference evidence="2 3" key="1">
    <citation type="submission" date="2019-02" db="EMBL/GenBank/DDBJ databases">
        <title>Kribbella capetownensis sp. nov. and Kribbella speibonae sp. nov., isolated from soil.</title>
        <authorList>
            <person name="Curtis S.M."/>
            <person name="Norton I."/>
            <person name="Everest G.J."/>
            <person name="Meyers P.R."/>
        </authorList>
    </citation>
    <scope>NUCLEOTIDE SEQUENCE [LARGE SCALE GENOMIC DNA]</scope>
    <source>
        <strain evidence="2 3">KCTC 29219</strain>
    </source>
</reference>
<feature type="domain" description="Metallo-beta-lactamase" evidence="1">
    <location>
        <begin position="14"/>
        <end position="218"/>
    </location>
</feature>
<proteinExistence type="predicted"/>
<dbReference type="RefSeq" id="WP_131344214.1">
    <property type="nucleotide sequence ID" value="NZ_SJJZ01000004.1"/>
</dbReference>
<protein>
    <submittedName>
        <fullName evidence="2">MBL fold metallo-hydrolase</fullName>
    </submittedName>
</protein>
<accession>A0A4R0GZU5</accession>
<dbReference type="InterPro" id="IPR001279">
    <property type="entry name" value="Metallo-B-lactamas"/>
</dbReference>
<dbReference type="EMBL" id="SJJZ01000004">
    <property type="protein sequence ID" value="TCC03657.1"/>
    <property type="molecule type" value="Genomic_DNA"/>
</dbReference>
<evidence type="ECO:0000259" key="1">
    <source>
        <dbReference type="SMART" id="SM00849"/>
    </source>
</evidence>
<dbReference type="InterPro" id="IPR050855">
    <property type="entry name" value="NDM-1-like"/>
</dbReference>
<evidence type="ECO:0000313" key="3">
    <source>
        <dbReference type="Proteomes" id="UP000292346"/>
    </source>
</evidence>
<keyword evidence="3" id="KW-1185">Reference proteome</keyword>
<dbReference type="PANTHER" id="PTHR42951">
    <property type="entry name" value="METALLO-BETA-LACTAMASE DOMAIN-CONTAINING"/>
    <property type="match status" value="1"/>
</dbReference>
<evidence type="ECO:0000313" key="2">
    <source>
        <dbReference type="EMBL" id="TCC03657.1"/>
    </source>
</evidence>
<dbReference type="OrthoDB" id="2971563at2"/>
<dbReference type="CDD" id="cd07721">
    <property type="entry name" value="yflN-like_MBL-fold"/>
    <property type="match status" value="1"/>
</dbReference>
<keyword evidence="2" id="KW-0378">Hydrolase</keyword>
<dbReference type="SMART" id="SM00849">
    <property type="entry name" value="Lactamase_B"/>
    <property type="match status" value="1"/>
</dbReference>
<dbReference type="InterPro" id="IPR036866">
    <property type="entry name" value="RibonucZ/Hydroxyglut_hydro"/>
</dbReference>
<dbReference type="GO" id="GO:0016787">
    <property type="term" value="F:hydrolase activity"/>
    <property type="evidence" value="ECO:0007669"/>
    <property type="project" value="UniProtKB-KW"/>
</dbReference>
<gene>
    <name evidence="2" type="ORF">E0H45_31495</name>
</gene>
<organism evidence="2 3">
    <name type="scientific">Kribbella soli</name>
    <dbReference type="NCBI Taxonomy" id="1124743"/>
    <lineage>
        <taxon>Bacteria</taxon>
        <taxon>Bacillati</taxon>
        <taxon>Actinomycetota</taxon>
        <taxon>Actinomycetes</taxon>
        <taxon>Propionibacteriales</taxon>
        <taxon>Kribbellaceae</taxon>
        <taxon>Kribbella</taxon>
    </lineage>
</organism>
<name>A0A4R0GZU5_9ACTN</name>
<dbReference type="SUPFAM" id="SSF56281">
    <property type="entry name" value="Metallo-hydrolase/oxidoreductase"/>
    <property type="match status" value="1"/>
</dbReference>